<name>A0A803NJD3_CANSA</name>
<reference evidence="1" key="1">
    <citation type="submission" date="2018-11" db="EMBL/GenBank/DDBJ databases">
        <authorList>
            <person name="Grassa J C."/>
        </authorList>
    </citation>
    <scope>NUCLEOTIDE SEQUENCE [LARGE SCALE GENOMIC DNA]</scope>
</reference>
<dbReference type="Proteomes" id="UP000596661">
    <property type="component" value="Chromosome 1"/>
</dbReference>
<evidence type="ECO:0000313" key="1">
    <source>
        <dbReference type="EnsemblPlants" id="cds.evm.model.01.2006"/>
    </source>
</evidence>
<dbReference type="AlphaFoldDB" id="A0A803NJD3"/>
<proteinExistence type="predicted"/>
<dbReference type="EnsemblPlants" id="evm.model.01.2006">
    <property type="protein sequence ID" value="cds.evm.model.01.2006"/>
    <property type="gene ID" value="evm.TU.01.2006"/>
</dbReference>
<dbReference type="Gramene" id="evm.model.01.2006">
    <property type="protein sequence ID" value="cds.evm.model.01.2006"/>
    <property type="gene ID" value="evm.TU.01.2006"/>
</dbReference>
<evidence type="ECO:0000313" key="2">
    <source>
        <dbReference type="Proteomes" id="UP000596661"/>
    </source>
</evidence>
<organism evidence="1 2">
    <name type="scientific">Cannabis sativa</name>
    <name type="common">Hemp</name>
    <name type="synonym">Marijuana</name>
    <dbReference type="NCBI Taxonomy" id="3483"/>
    <lineage>
        <taxon>Eukaryota</taxon>
        <taxon>Viridiplantae</taxon>
        <taxon>Streptophyta</taxon>
        <taxon>Embryophyta</taxon>
        <taxon>Tracheophyta</taxon>
        <taxon>Spermatophyta</taxon>
        <taxon>Magnoliopsida</taxon>
        <taxon>eudicotyledons</taxon>
        <taxon>Gunneridae</taxon>
        <taxon>Pentapetalae</taxon>
        <taxon>rosids</taxon>
        <taxon>fabids</taxon>
        <taxon>Rosales</taxon>
        <taxon>Cannabaceae</taxon>
        <taxon>Cannabis</taxon>
    </lineage>
</organism>
<reference evidence="1" key="2">
    <citation type="submission" date="2021-03" db="UniProtKB">
        <authorList>
            <consortium name="EnsemblPlants"/>
        </authorList>
    </citation>
    <scope>IDENTIFICATION</scope>
</reference>
<sequence>MDDSSVDPIGIIPDSLEALQRLNRSSPEVEEKLFARMEIGDLRISPPLKRAMRSSCVYIEEGDVGVVLVDRKVVLRDIVFSVDAGTPWEWFHMLLTERRLIFDQGRGAKLIDDGPKGAFIGGRERHGRNIRINCNCPTRTPSPSNRDPKPLKSRTLSPIVTFFQSKNPATVTV</sequence>
<dbReference type="EMBL" id="UZAU01000056">
    <property type="status" value="NOT_ANNOTATED_CDS"/>
    <property type="molecule type" value="Genomic_DNA"/>
</dbReference>
<accession>A0A803NJD3</accession>
<protein>
    <submittedName>
        <fullName evidence="1">Uncharacterized protein</fullName>
    </submittedName>
</protein>
<keyword evidence="2" id="KW-1185">Reference proteome</keyword>